<dbReference type="Proteomes" id="UP000766550">
    <property type="component" value="Unassembled WGS sequence"/>
</dbReference>
<dbReference type="InterPro" id="IPR055693">
    <property type="entry name" value="DUF7269"/>
</dbReference>
<organism evidence="3 4">
    <name type="scientific">Haloarcula limicola</name>
    <dbReference type="NCBI Taxonomy" id="1429915"/>
    <lineage>
        <taxon>Archaea</taxon>
        <taxon>Methanobacteriati</taxon>
        <taxon>Methanobacteriota</taxon>
        <taxon>Stenosarchaea group</taxon>
        <taxon>Halobacteria</taxon>
        <taxon>Halobacteriales</taxon>
        <taxon>Haloarculaceae</taxon>
        <taxon>Haloarcula</taxon>
    </lineage>
</organism>
<name>A0A8J8C4N0_9EURY</name>
<evidence type="ECO:0000256" key="2">
    <source>
        <dbReference type="SAM" id="Phobius"/>
    </source>
</evidence>
<feature type="region of interest" description="Disordered" evidence="1">
    <location>
        <begin position="180"/>
        <end position="200"/>
    </location>
</feature>
<feature type="transmembrane region" description="Helical" evidence="2">
    <location>
        <begin position="47"/>
        <end position="68"/>
    </location>
</feature>
<evidence type="ECO:0000313" key="3">
    <source>
        <dbReference type="EMBL" id="MBV0925437.1"/>
    </source>
</evidence>
<dbReference type="AlphaFoldDB" id="A0A8J8C4N0"/>
<accession>A0A8J8C4N0</accession>
<reference evidence="3 4" key="1">
    <citation type="submission" date="2021-06" db="EMBL/GenBank/DDBJ databases">
        <title>New haloarchaea isolates fom saline soil.</title>
        <authorList>
            <person name="Duran-Viseras A."/>
            <person name="Sanchez-Porro C.S."/>
            <person name="Ventosa A."/>
        </authorList>
    </citation>
    <scope>NUCLEOTIDE SEQUENCE [LARGE SCALE GENOMIC DNA]</scope>
    <source>
        <strain evidence="3 4">JCM 183640</strain>
    </source>
</reference>
<protein>
    <submittedName>
        <fullName evidence="3">Uncharacterized protein</fullName>
    </submittedName>
</protein>
<keyword evidence="2" id="KW-1133">Transmembrane helix</keyword>
<keyword evidence="2" id="KW-0812">Transmembrane</keyword>
<keyword evidence="4" id="KW-1185">Reference proteome</keyword>
<gene>
    <name evidence="3" type="ORF">KTS45_14615</name>
</gene>
<sequence length="200" mass="20892">MNAARGVFAAAGSIALAAAGLLVLEPGLASAVPTDAAVAALGNDYLLVAAFGVAALALVAAVLGGRAVTDVAQATPPRPETVQRAPRFGSDFDETVDSKVGLRARLFSDRRETVRERLRENAVRAELAAEGCRRAEARKRVEAGDWTDDPDAAAFLGASLSPPVRSRLRAAARGQTWFQRGARRTAEAIATKAKSGEADR</sequence>
<dbReference type="EMBL" id="JAHQXF010000002">
    <property type="protein sequence ID" value="MBV0925437.1"/>
    <property type="molecule type" value="Genomic_DNA"/>
</dbReference>
<evidence type="ECO:0000256" key="1">
    <source>
        <dbReference type="SAM" id="MobiDB-lite"/>
    </source>
</evidence>
<proteinExistence type="predicted"/>
<keyword evidence="2" id="KW-0472">Membrane</keyword>
<dbReference type="RefSeq" id="WP_162318263.1">
    <property type="nucleotide sequence ID" value="NZ_JAHQXF010000002.1"/>
</dbReference>
<evidence type="ECO:0000313" key="4">
    <source>
        <dbReference type="Proteomes" id="UP000766550"/>
    </source>
</evidence>
<dbReference type="OrthoDB" id="307812at2157"/>
<comment type="caution">
    <text evidence="3">The sequence shown here is derived from an EMBL/GenBank/DDBJ whole genome shotgun (WGS) entry which is preliminary data.</text>
</comment>
<dbReference type="Pfam" id="PF23933">
    <property type="entry name" value="DUF7269"/>
    <property type="match status" value="1"/>
</dbReference>